<feature type="transmembrane region" description="Helical" evidence="1">
    <location>
        <begin position="49"/>
        <end position="71"/>
    </location>
</feature>
<feature type="transmembrane region" description="Helical" evidence="1">
    <location>
        <begin position="83"/>
        <end position="104"/>
    </location>
</feature>
<evidence type="ECO:0000313" key="2">
    <source>
        <dbReference type="EMBL" id="MDQ0645303.1"/>
    </source>
</evidence>
<sequence>MTEEVVPAKQSLGIWKSVIVGLAGLFYAYAVWNAVSYLITVAPAGINAYGWFVLIFSVLFPILVFVVAYALGRRRSAGELTIAIVAGLALVAVFWMNVAALSMLTTSFLSR</sequence>
<dbReference type="EMBL" id="JAUSXK010000001">
    <property type="protein sequence ID" value="MDQ0645303.1"/>
    <property type="molecule type" value="Genomic_DNA"/>
</dbReference>
<keyword evidence="1" id="KW-1133">Transmembrane helix</keyword>
<organism evidence="2 3">
    <name type="scientific">Microbacterium murale</name>
    <dbReference type="NCBI Taxonomy" id="1081040"/>
    <lineage>
        <taxon>Bacteria</taxon>
        <taxon>Bacillati</taxon>
        <taxon>Actinomycetota</taxon>
        <taxon>Actinomycetes</taxon>
        <taxon>Micrococcales</taxon>
        <taxon>Microbacteriaceae</taxon>
        <taxon>Microbacterium</taxon>
    </lineage>
</organism>
<dbReference type="RefSeq" id="WP_307363461.1">
    <property type="nucleotide sequence ID" value="NZ_JAUSXK010000001.1"/>
</dbReference>
<accession>A0ABU0PD97</accession>
<dbReference type="Proteomes" id="UP001239085">
    <property type="component" value="Unassembled WGS sequence"/>
</dbReference>
<protein>
    <submittedName>
        <fullName evidence="2">Vacuolar-type H+-ATPase subunit I/STV1</fullName>
    </submittedName>
</protein>
<keyword evidence="3" id="KW-1185">Reference proteome</keyword>
<name>A0ABU0PD97_9MICO</name>
<gene>
    <name evidence="2" type="ORF">QFZ46_003463</name>
</gene>
<evidence type="ECO:0000256" key="1">
    <source>
        <dbReference type="SAM" id="Phobius"/>
    </source>
</evidence>
<proteinExistence type="predicted"/>
<keyword evidence="1" id="KW-0812">Transmembrane</keyword>
<reference evidence="2 3" key="1">
    <citation type="submission" date="2023-07" db="EMBL/GenBank/DDBJ databases">
        <title>Comparative genomics of wheat-associated soil bacteria to identify genetic determinants of phenazine resistance.</title>
        <authorList>
            <person name="Mouncey N."/>
        </authorList>
    </citation>
    <scope>NUCLEOTIDE SEQUENCE [LARGE SCALE GENOMIC DNA]</scope>
    <source>
        <strain evidence="2 3">W2I7</strain>
    </source>
</reference>
<evidence type="ECO:0000313" key="3">
    <source>
        <dbReference type="Proteomes" id="UP001239085"/>
    </source>
</evidence>
<keyword evidence="1" id="KW-0472">Membrane</keyword>
<comment type="caution">
    <text evidence="2">The sequence shown here is derived from an EMBL/GenBank/DDBJ whole genome shotgun (WGS) entry which is preliminary data.</text>
</comment>
<feature type="transmembrane region" description="Helical" evidence="1">
    <location>
        <begin position="12"/>
        <end position="29"/>
    </location>
</feature>